<gene>
    <name evidence="1" type="ORF">M9H77_13769</name>
</gene>
<name>A0ACC0BL71_CATRO</name>
<organism evidence="1 2">
    <name type="scientific">Catharanthus roseus</name>
    <name type="common">Madagascar periwinkle</name>
    <name type="synonym">Vinca rosea</name>
    <dbReference type="NCBI Taxonomy" id="4058"/>
    <lineage>
        <taxon>Eukaryota</taxon>
        <taxon>Viridiplantae</taxon>
        <taxon>Streptophyta</taxon>
        <taxon>Embryophyta</taxon>
        <taxon>Tracheophyta</taxon>
        <taxon>Spermatophyta</taxon>
        <taxon>Magnoliopsida</taxon>
        <taxon>eudicotyledons</taxon>
        <taxon>Gunneridae</taxon>
        <taxon>Pentapetalae</taxon>
        <taxon>asterids</taxon>
        <taxon>lamiids</taxon>
        <taxon>Gentianales</taxon>
        <taxon>Apocynaceae</taxon>
        <taxon>Rauvolfioideae</taxon>
        <taxon>Vinceae</taxon>
        <taxon>Catharanthinae</taxon>
        <taxon>Catharanthus</taxon>
    </lineage>
</organism>
<reference evidence="2" key="1">
    <citation type="journal article" date="2023" name="Nat. Plants">
        <title>Single-cell RNA sequencing provides a high-resolution roadmap for understanding the multicellular compartmentation of specialized metabolism.</title>
        <authorList>
            <person name="Sun S."/>
            <person name="Shen X."/>
            <person name="Li Y."/>
            <person name="Li Y."/>
            <person name="Wang S."/>
            <person name="Li R."/>
            <person name="Zhang H."/>
            <person name="Shen G."/>
            <person name="Guo B."/>
            <person name="Wei J."/>
            <person name="Xu J."/>
            <person name="St-Pierre B."/>
            <person name="Chen S."/>
            <person name="Sun C."/>
        </authorList>
    </citation>
    <scope>NUCLEOTIDE SEQUENCE [LARGE SCALE GENOMIC DNA]</scope>
</reference>
<keyword evidence="2" id="KW-1185">Reference proteome</keyword>
<evidence type="ECO:0000313" key="1">
    <source>
        <dbReference type="EMBL" id="KAI5673405.1"/>
    </source>
</evidence>
<evidence type="ECO:0000313" key="2">
    <source>
        <dbReference type="Proteomes" id="UP001060085"/>
    </source>
</evidence>
<dbReference type="Proteomes" id="UP001060085">
    <property type="component" value="Linkage Group LG03"/>
</dbReference>
<accession>A0ACC0BL71</accession>
<dbReference type="EMBL" id="CM044703">
    <property type="protein sequence ID" value="KAI5673405.1"/>
    <property type="molecule type" value="Genomic_DNA"/>
</dbReference>
<sequence>MSKVFDFAGNNAFYNGGSAFPNPKESSLFLPLGHNVDVYFPRRKRSRISAPFVFSEERFEQKQPSIEVLPDECLFEIFRRLPGGQEKSACACVSKHWLMLLSSIRAEETCSQKICESPKPQETSSIETPKPSDNNQKGVVADPVKLDGEDEDLVIAGDGYLSRCLEGKKATDVRLAAISVGTGSRGGLGKLVIRGSNSTRGVTDAGLKAIAHGCPSLRALSLWNISTIGDGGLIEIGKECHLLEKLDLCQCPAITDKALLAIAKNCPGLTSLTIESCPNIGNDGLLAIGRSCPNLKSIAIKNCAGIGDQGIIGLFSSAGKVLTKARLEALNVTDVSLAVIGRYGNALTDLSLSSLQNVNERGFWVMGNCLGLSNLQSFSVTACQGVTDAGLEAVGKGSPKLKRVSLRKCAFVSDNGLVSFAKAAASLESLQLDECHRITQSGFFGILVYCGPKLKALALANCFGIKDLLFGFHFMAPCPSLRSLSILNCPGLGDATLSMLARLCPNLSHIKLNSLESVTDAGILLVVQSSEAGLVKVNLSGCVNLTDKVVSTIAKLHGDSIELLNLDGCLNITDASLYAIAEQCSCLCDLDVSKSGITDFGIAALAETVQLGLQTLSLTGCSMVTDRSLPALEKLGQFLMGLNIQHCYGISHGTVDLMVERLWRCDILY</sequence>
<proteinExistence type="predicted"/>
<comment type="caution">
    <text evidence="1">The sequence shown here is derived from an EMBL/GenBank/DDBJ whole genome shotgun (WGS) entry which is preliminary data.</text>
</comment>
<protein>
    <submittedName>
        <fullName evidence="1">Uncharacterized protein</fullName>
    </submittedName>
</protein>